<dbReference type="InterPro" id="IPR000157">
    <property type="entry name" value="TIR_dom"/>
</dbReference>
<dbReference type="Pfam" id="PF13676">
    <property type="entry name" value="TIR_2"/>
    <property type="match status" value="1"/>
</dbReference>
<dbReference type="Proteomes" id="UP000019132">
    <property type="component" value="Unassembled WGS sequence"/>
</dbReference>
<feature type="compositionally biased region" description="Polar residues" evidence="2">
    <location>
        <begin position="1"/>
        <end position="15"/>
    </location>
</feature>
<feature type="region of interest" description="Disordered" evidence="2">
    <location>
        <begin position="376"/>
        <end position="399"/>
    </location>
</feature>
<dbReference type="InterPro" id="IPR035897">
    <property type="entry name" value="Toll_tir_struct_dom_sf"/>
</dbReference>
<feature type="repeat" description="ANK" evidence="1">
    <location>
        <begin position="456"/>
        <end position="488"/>
    </location>
</feature>
<evidence type="ECO:0000256" key="3">
    <source>
        <dbReference type="SAM" id="Phobius"/>
    </source>
</evidence>
<evidence type="ECO:0000256" key="1">
    <source>
        <dbReference type="PROSITE-ProRule" id="PRU00023"/>
    </source>
</evidence>
<feature type="region of interest" description="Disordered" evidence="2">
    <location>
        <begin position="1082"/>
        <end position="1104"/>
    </location>
</feature>
<dbReference type="HOGENOM" id="CLU_003933_0_0_1"/>
<dbReference type="STRING" id="431595.K3WJ64"/>
<proteinExistence type="predicted"/>
<evidence type="ECO:0000256" key="2">
    <source>
        <dbReference type="SAM" id="MobiDB-lite"/>
    </source>
</evidence>
<dbReference type="PANTHER" id="PTHR24133:SF40">
    <property type="entry name" value="ANKYRIN REPEAT DOMAIN 44"/>
    <property type="match status" value="1"/>
</dbReference>
<feature type="region of interest" description="Disordered" evidence="2">
    <location>
        <begin position="1231"/>
        <end position="1262"/>
    </location>
</feature>
<feature type="domain" description="TIR" evidence="4">
    <location>
        <begin position="822"/>
        <end position="971"/>
    </location>
</feature>
<dbReference type="PRINTS" id="PR01415">
    <property type="entry name" value="ANKYRIN"/>
</dbReference>
<keyword evidence="6" id="KW-1185">Reference proteome</keyword>
<reference evidence="5" key="3">
    <citation type="submission" date="2015-02" db="UniProtKB">
        <authorList>
            <consortium name="EnsemblProtists"/>
        </authorList>
    </citation>
    <scope>IDENTIFICATION</scope>
    <source>
        <strain evidence="5">DAOM BR144</strain>
    </source>
</reference>
<feature type="compositionally biased region" description="Acidic residues" evidence="2">
    <location>
        <begin position="1519"/>
        <end position="1528"/>
    </location>
</feature>
<feature type="transmembrane region" description="Helical" evidence="3">
    <location>
        <begin position="274"/>
        <end position="303"/>
    </location>
</feature>
<feature type="transmembrane region" description="Helical" evidence="3">
    <location>
        <begin position="232"/>
        <end position="253"/>
    </location>
</feature>
<feature type="region of interest" description="Disordered" evidence="2">
    <location>
        <begin position="1"/>
        <end position="24"/>
    </location>
</feature>
<dbReference type="InParanoid" id="K3WJ64"/>
<dbReference type="VEuPathDB" id="FungiDB:PYU1_G004995"/>
<dbReference type="PROSITE" id="PS50297">
    <property type="entry name" value="ANK_REP_REGION"/>
    <property type="match status" value="3"/>
</dbReference>
<feature type="repeat" description="ANK" evidence="1">
    <location>
        <begin position="665"/>
        <end position="697"/>
    </location>
</feature>
<dbReference type="PANTHER" id="PTHR24133">
    <property type="entry name" value="ANKYRIN DOMAIN-CONTAINING"/>
    <property type="match status" value="1"/>
</dbReference>
<dbReference type="InterPro" id="IPR052391">
    <property type="entry name" value="E3_Ligase-Neurotoxin"/>
</dbReference>
<feature type="transmembrane region" description="Helical" evidence="3">
    <location>
        <begin position="175"/>
        <end position="196"/>
    </location>
</feature>
<dbReference type="EnsemblProtists" id="PYU1_T005006">
    <property type="protein sequence ID" value="PYU1_T005006"/>
    <property type="gene ID" value="PYU1_G004995"/>
</dbReference>
<feature type="compositionally biased region" description="Polar residues" evidence="2">
    <location>
        <begin position="1242"/>
        <end position="1256"/>
    </location>
</feature>
<name>K3WJ64_GLOUD</name>
<keyword evidence="3" id="KW-1133">Transmembrane helix</keyword>
<feature type="repeat" description="ANK" evidence="1">
    <location>
        <begin position="526"/>
        <end position="558"/>
    </location>
</feature>
<dbReference type="SMART" id="SM00255">
    <property type="entry name" value="TIR"/>
    <property type="match status" value="1"/>
</dbReference>
<sequence length="1586" mass="175356">MSDANNNSTVATHANYTKIKTPPPAVVKPHELMKQETFNSDVESRASLLSPHSSTGTGTAHEVNLTEDYEYELQPMPSRRPGAVAAAQQQQHTPTNYLEYRGSHTTQRTDAGGGYSATAASYMEETLRGMRKSQVQPESTTVQFSSLAESNQQRELPQKYLNGKYKLNSYFAIRLVRILEVLVVIDIIGLVFYYGYKRHHRFDQGRLYVHSPIATVFTKEISCEPTVALAALMYHLFPASIVLALPASGLRIFEPFKREKRIDNAGRLQKVKRTFFLQFCEITGVIMFLYTGAIALVFLFFLITGRLFKNCRSHTAAHIFGVGAIVVYWITFLQIRYFARFREHLKMQLGAFKESDQTGDVKAHMLRSKMRRRKEQQLRQHLKAGNNGNSEATAPPPPKRSVIVADIRKRLFRGAQLGDLKLLRRSLRIAKATLGSDFAKELYPDATIVMWLFGSAKKNPMHIAAYQGNIAAMELLYSANFSVNSYDKVSRVRFSTGDMFWYLASYFIRKPVMSAEETHSSIFKTTLVTPLHCAVSTGRVDAVRWLLEHGADVNLCSKSTYRYESRLPPIFLADHPDIVRELLIAGANHLAIPDPGHMNTITVLQLAYLRHNYAVAQVLEDWGGDIALTPLHTVAAMNDTSKMRYFLRKKVDPDCLGELGYIGLNKRTPLHWAAVNGAADAVELLLESQANANAQDARGRTPLHWAARVNRLDIVRVLLAHGADPNITDDSDMTPILCAACAGGTTAEMFKAMTDRGGDINHQLRATGDTALHIAVKLDDQQTALAILSLGGDIMRTNNDGFRPIDCTTSTRLQFEIKRAAGTRDVMISYTHSHQEFALKLRKSLEESNVTTWLDLMDPSGIGGGAVWREEIARGITNAAVVLCVLTDDYSQSEWCLKELALAKQVSTPILAISTESAKISEELQVYLYTRQIIPFEPAITSIEKVTEKNIQYTYDEEAYKKQVRILLDGLRDEIEKRKEDNIRKIIRRGGADMMNNQSSMISSATMRARALLKTHSGASSNGTNLFNTMQFDERSLADTTCENGVFDSTRSVTGGGLYGTYEGTGASNRSAHEFARLRAHPSQRSLFSNGSKRNVGSGRDIGGYNNYETGGGLSRVSSASSMNDDFTESGGVNITSSSIVLDTGGYYFHRPEQAPNEDQNKTLQDIRETSGTILETFEELETATAGGEQFVFICHGDHHGRFVKKLCIDLCRDGGFRVYLDHRNRSRLQKVGSTIDEGTEESGSPATGSELQPTTARPDDGMSRRILEAKEAILKCSAFVVVLSEKTLTSQLVKDQLAFAEDKGKRILPVVVNRLDFGLDMKYSLARSDFYHFFSKGDMMGFDKSLDRLLDALREEVYGITVDNFPLPKFGSSDQLSSYGGSSRGGMDDRMGAHDSFISVSSNRSVFQNFGAGNNGFANSGLRRRLSIQSEGGMDGDMLPPFGGASASLRQSQSFIGRPSSFAYSTTGSSATSSSRGLASDMSLSQAMIGNFSSLMGRISDGLDEELYDDLSYAGVQADDDDDEDLEGNGLAQDNPTLNHFVDVMGTIDQPAEPRRDGSASSISILERQSGDVTMSIDVMHTSTL</sequence>
<keyword evidence="1" id="KW-0040">ANK repeat</keyword>
<dbReference type="Pfam" id="PF00023">
    <property type="entry name" value="Ank"/>
    <property type="match status" value="1"/>
</dbReference>
<dbReference type="PROSITE" id="PS50088">
    <property type="entry name" value="ANK_REPEAT"/>
    <property type="match status" value="5"/>
</dbReference>
<keyword evidence="3" id="KW-0812">Transmembrane</keyword>
<dbReference type="EMBL" id="GL376564">
    <property type="status" value="NOT_ANNOTATED_CDS"/>
    <property type="molecule type" value="Genomic_DNA"/>
</dbReference>
<feature type="transmembrane region" description="Helical" evidence="3">
    <location>
        <begin position="315"/>
        <end position="339"/>
    </location>
</feature>
<dbReference type="Pfam" id="PF12796">
    <property type="entry name" value="Ank_2"/>
    <property type="match status" value="1"/>
</dbReference>
<dbReference type="eggNOG" id="KOG4177">
    <property type="taxonomic scope" value="Eukaryota"/>
</dbReference>
<dbReference type="Gene3D" id="3.40.50.10140">
    <property type="entry name" value="Toll/interleukin-1 receptor homology (TIR) domain"/>
    <property type="match status" value="2"/>
</dbReference>
<keyword evidence="3" id="KW-0472">Membrane</keyword>
<protein>
    <recommendedName>
        <fullName evidence="4">TIR domain-containing protein</fullName>
    </recommendedName>
</protein>
<dbReference type="OMA" id="EPFRREQ"/>
<feature type="region of interest" description="Disordered" evidence="2">
    <location>
        <begin position="1519"/>
        <end position="1538"/>
    </location>
</feature>
<dbReference type="GO" id="GO:0007165">
    <property type="term" value="P:signal transduction"/>
    <property type="evidence" value="ECO:0007669"/>
    <property type="project" value="InterPro"/>
</dbReference>
<dbReference type="PROSITE" id="PS50104">
    <property type="entry name" value="TIR"/>
    <property type="match status" value="1"/>
</dbReference>
<dbReference type="Gene3D" id="1.25.40.20">
    <property type="entry name" value="Ankyrin repeat-containing domain"/>
    <property type="match status" value="2"/>
</dbReference>
<reference evidence="6" key="2">
    <citation type="submission" date="2010-04" db="EMBL/GenBank/DDBJ databases">
        <authorList>
            <person name="Buell R."/>
            <person name="Hamilton J."/>
            <person name="Hostetler J."/>
        </authorList>
    </citation>
    <scope>NUCLEOTIDE SEQUENCE [LARGE SCALE GENOMIC DNA]</scope>
    <source>
        <strain evidence="6">DAOM:BR144</strain>
    </source>
</reference>
<accession>K3WJ64</accession>
<organism evidence="5 6">
    <name type="scientific">Globisporangium ultimum (strain ATCC 200006 / CBS 805.95 / DAOM BR144)</name>
    <name type="common">Pythium ultimum</name>
    <dbReference type="NCBI Taxonomy" id="431595"/>
    <lineage>
        <taxon>Eukaryota</taxon>
        <taxon>Sar</taxon>
        <taxon>Stramenopiles</taxon>
        <taxon>Oomycota</taxon>
        <taxon>Peronosporomycetes</taxon>
        <taxon>Pythiales</taxon>
        <taxon>Pythiaceae</taxon>
        <taxon>Globisporangium</taxon>
    </lineage>
</organism>
<dbReference type="SMART" id="SM00248">
    <property type="entry name" value="ANK"/>
    <property type="match status" value="7"/>
</dbReference>
<feature type="compositionally biased region" description="Polar residues" evidence="2">
    <location>
        <begin position="1083"/>
        <end position="1095"/>
    </location>
</feature>
<feature type="repeat" description="ANK" evidence="1">
    <location>
        <begin position="698"/>
        <end position="730"/>
    </location>
</feature>
<reference evidence="6" key="1">
    <citation type="journal article" date="2010" name="Genome Biol.">
        <title>Genome sequence of the necrotrophic plant pathogen Pythium ultimum reveals original pathogenicity mechanisms and effector repertoire.</title>
        <authorList>
            <person name="Levesque C.A."/>
            <person name="Brouwer H."/>
            <person name="Cano L."/>
            <person name="Hamilton J.P."/>
            <person name="Holt C."/>
            <person name="Huitema E."/>
            <person name="Raffaele S."/>
            <person name="Robideau G.P."/>
            <person name="Thines M."/>
            <person name="Win J."/>
            <person name="Zerillo M.M."/>
            <person name="Beakes G.W."/>
            <person name="Boore J.L."/>
            <person name="Busam D."/>
            <person name="Dumas B."/>
            <person name="Ferriera S."/>
            <person name="Fuerstenberg S.I."/>
            <person name="Gachon C.M."/>
            <person name="Gaulin E."/>
            <person name="Govers F."/>
            <person name="Grenville-Briggs L."/>
            <person name="Horner N."/>
            <person name="Hostetler J."/>
            <person name="Jiang R.H."/>
            <person name="Johnson J."/>
            <person name="Krajaejun T."/>
            <person name="Lin H."/>
            <person name="Meijer H.J."/>
            <person name="Moore B."/>
            <person name="Morris P."/>
            <person name="Phuntmart V."/>
            <person name="Puiu D."/>
            <person name="Shetty J."/>
            <person name="Stajich J.E."/>
            <person name="Tripathy S."/>
            <person name="Wawra S."/>
            <person name="van West P."/>
            <person name="Whitty B.R."/>
            <person name="Coutinho P.M."/>
            <person name="Henrissat B."/>
            <person name="Martin F."/>
            <person name="Thomas P.D."/>
            <person name="Tyler B.M."/>
            <person name="De Vries R.P."/>
            <person name="Kamoun S."/>
            <person name="Yandell M."/>
            <person name="Tisserat N."/>
            <person name="Buell C.R."/>
        </authorList>
    </citation>
    <scope>NUCLEOTIDE SEQUENCE</scope>
    <source>
        <strain evidence="6">DAOM:BR144</strain>
    </source>
</reference>
<evidence type="ECO:0000313" key="5">
    <source>
        <dbReference type="EnsemblProtists" id="PYU1_T005006"/>
    </source>
</evidence>
<dbReference type="InterPro" id="IPR002110">
    <property type="entry name" value="Ankyrin_rpt"/>
</dbReference>
<evidence type="ECO:0000259" key="4">
    <source>
        <dbReference type="PROSITE" id="PS50104"/>
    </source>
</evidence>
<feature type="repeat" description="ANK" evidence="1">
    <location>
        <begin position="767"/>
        <end position="799"/>
    </location>
</feature>
<dbReference type="SUPFAM" id="SSF48403">
    <property type="entry name" value="Ankyrin repeat"/>
    <property type="match status" value="2"/>
</dbReference>
<dbReference type="InterPro" id="IPR036770">
    <property type="entry name" value="Ankyrin_rpt-contain_sf"/>
</dbReference>
<evidence type="ECO:0000313" key="6">
    <source>
        <dbReference type="Proteomes" id="UP000019132"/>
    </source>
</evidence>
<dbReference type="SUPFAM" id="SSF52200">
    <property type="entry name" value="Toll/Interleukin receptor TIR domain"/>
    <property type="match status" value="2"/>
</dbReference>